<evidence type="ECO:0000256" key="2">
    <source>
        <dbReference type="ARBA" id="ARBA00006582"/>
    </source>
</evidence>
<feature type="compositionally biased region" description="Low complexity" evidence="6">
    <location>
        <begin position="116"/>
        <end position="129"/>
    </location>
</feature>
<evidence type="ECO:0000256" key="4">
    <source>
        <dbReference type="ARBA" id="ARBA00022989"/>
    </source>
</evidence>
<dbReference type="Pfam" id="PF16016">
    <property type="entry name" value="VASt"/>
    <property type="match status" value="1"/>
</dbReference>
<feature type="transmembrane region" description="Helical" evidence="7">
    <location>
        <begin position="658"/>
        <end position="676"/>
    </location>
</feature>
<protein>
    <submittedName>
        <fullName evidence="9">14698_t:CDS:1</fullName>
    </submittedName>
</protein>
<comment type="subcellular location">
    <subcellularLocation>
        <location evidence="1">Membrane</location>
        <topology evidence="1">Single-pass membrane protein</topology>
    </subcellularLocation>
</comment>
<dbReference type="GO" id="GO:0005789">
    <property type="term" value="C:endoplasmic reticulum membrane"/>
    <property type="evidence" value="ECO:0007669"/>
    <property type="project" value="TreeGrafter"/>
</dbReference>
<organism evidence="9 10">
    <name type="scientific">Funneliformis geosporum</name>
    <dbReference type="NCBI Taxonomy" id="1117311"/>
    <lineage>
        <taxon>Eukaryota</taxon>
        <taxon>Fungi</taxon>
        <taxon>Fungi incertae sedis</taxon>
        <taxon>Mucoromycota</taxon>
        <taxon>Glomeromycotina</taxon>
        <taxon>Glomeromycetes</taxon>
        <taxon>Glomerales</taxon>
        <taxon>Glomeraceae</taxon>
        <taxon>Funneliformis</taxon>
    </lineage>
</organism>
<dbReference type="EMBL" id="CAMKVN010001999">
    <property type="protein sequence ID" value="CAI2179135.1"/>
    <property type="molecule type" value="Genomic_DNA"/>
</dbReference>
<dbReference type="OrthoDB" id="2162691at2759"/>
<dbReference type="GO" id="GO:0140268">
    <property type="term" value="C:endoplasmic reticulum-plasma membrane contact site"/>
    <property type="evidence" value="ECO:0007669"/>
    <property type="project" value="TreeGrafter"/>
</dbReference>
<evidence type="ECO:0000259" key="8">
    <source>
        <dbReference type="PROSITE" id="PS51778"/>
    </source>
</evidence>
<keyword evidence="4 7" id="KW-1133">Transmembrane helix</keyword>
<dbReference type="PROSITE" id="PS51778">
    <property type="entry name" value="VAST"/>
    <property type="match status" value="1"/>
</dbReference>
<feature type="region of interest" description="Disordered" evidence="6">
    <location>
        <begin position="116"/>
        <end position="137"/>
    </location>
</feature>
<evidence type="ECO:0000256" key="7">
    <source>
        <dbReference type="SAM" id="Phobius"/>
    </source>
</evidence>
<dbReference type="GO" id="GO:0005739">
    <property type="term" value="C:mitochondrion"/>
    <property type="evidence" value="ECO:0007669"/>
    <property type="project" value="TreeGrafter"/>
</dbReference>
<dbReference type="GO" id="GO:0032366">
    <property type="term" value="P:intracellular sterol transport"/>
    <property type="evidence" value="ECO:0007669"/>
    <property type="project" value="TreeGrafter"/>
</dbReference>
<dbReference type="GO" id="GO:0032934">
    <property type="term" value="F:sterol binding"/>
    <property type="evidence" value="ECO:0007669"/>
    <property type="project" value="TreeGrafter"/>
</dbReference>
<gene>
    <name evidence="9" type="ORF">FWILDA_LOCUS8937</name>
</gene>
<dbReference type="InterPro" id="IPR051482">
    <property type="entry name" value="Cholesterol_transport"/>
</dbReference>
<dbReference type="InterPro" id="IPR031968">
    <property type="entry name" value="VASt"/>
</dbReference>
<comment type="similarity">
    <text evidence="2">Belongs to the YSP2 family.</text>
</comment>
<dbReference type="SMART" id="SM00568">
    <property type="entry name" value="GRAM"/>
    <property type="match status" value="1"/>
</dbReference>
<dbReference type="GO" id="GO:0005886">
    <property type="term" value="C:plasma membrane"/>
    <property type="evidence" value="ECO:0007669"/>
    <property type="project" value="TreeGrafter"/>
</dbReference>
<evidence type="ECO:0000256" key="5">
    <source>
        <dbReference type="ARBA" id="ARBA00023136"/>
    </source>
</evidence>
<dbReference type="Proteomes" id="UP001153678">
    <property type="component" value="Unassembled WGS sequence"/>
</dbReference>
<comment type="caution">
    <text evidence="9">The sequence shown here is derived from an EMBL/GenBank/DDBJ whole genome shotgun (WGS) entry which is preliminary data.</text>
</comment>
<reference evidence="9" key="1">
    <citation type="submission" date="2022-08" db="EMBL/GenBank/DDBJ databases">
        <authorList>
            <person name="Kallberg Y."/>
            <person name="Tangrot J."/>
            <person name="Rosling A."/>
        </authorList>
    </citation>
    <scope>NUCLEOTIDE SEQUENCE</scope>
    <source>
        <strain evidence="9">Wild A</strain>
    </source>
</reference>
<dbReference type="GO" id="GO:0120015">
    <property type="term" value="F:sterol transfer activity"/>
    <property type="evidence" value="ECO:0007669"/>
    <property type="project" value="TreeGrafter"/>
</dbReference>
<evidence type="ECO:0000313" key="10">
    <source>
        <dbReference type="Proteomes" id="UP001153678"/>
    </source>
</evidence>
<dbReference type="GO" id="GO:0032541">
    <property type="term" value="C:cortical endoplasmic reticulum"/>
    <property type="evidence" value="ECO:0007669"/>
    <property type="project" value="TreeGrafter"/>
</dbReference>
<dbReference type="Pfam" id="PF02893">
    <property type="entry name" value="GRAM"/>
    <property type="match status" value="1"/>
</dbReference>
<evidence type="ECO:0000256" key="1">
    <source>
        <dbReference type="ARBA" id="ARBA00004167"/>
    </source>
</evidence>
<dbReference type="PANTHER" id="PTHR23319:SF4">
    <property type="entry name" value="GRAM DOMAIN CONTAINING 1B, ISOFORM E"/>
    <property type="match status" value="1"/>
</dbReference>
<sequence>MEPDSNSYLVENREATRGDIRLITKLGSPSSVYSKVHYKNVFTNQSTNSNNSLKTNSSKKINKDAIKVTSKERENSIVTNLSNLSKISNPSDEMIDQFLSFDSSLISESFSAESNSNSNSLNSSDIPSSQNHNSTIGSHFLKNKTNKGIISDMNNLMDDGSSFIDYARVNPKRNRDYHNLFKEIPLNEYLINDYGCALQKEILAQGKIYVSLNYICFHANIFGWVTNTVLPFLDITAIEKKMTAFVIPNAILISTKKTKYCFASFLSRDTVYELFMKLWRHSNSDSNQKYLQVGQQNFNSDETNENSISLLKNKLITKLSLPNINAYKKGDMDLEEFAATLNNTVATEKIVNNEHTNYSSPSSPNQFYLNRNLKRSKSEDIVTKSPLTLQDIHHETICDCLKNKQHFDNLVLDTKFKGSVEKIYNLLYTSGFIAEFLTDLEKTDDTNFGEWTEYDGKLVRQASYTKRLNKAIINIGPKTTKFYVKDEVLHRDFEKYVSIMTSTKTPDVPSGSEFTIKTRTCIMMTATNKTRVIVTCTFEFSKPTWLKASLEDQIAYYKAVDTAVRKYISQNLSEFETSETSTSSIFNEAAKCEVVNNDNFYATIKQKSTKNKKTLHLNEEVTTTNNNSITNFYQTVINTSKLTNILSVIELRVPNIETIVLIVIILTLIINVYMLISLKDITHQIKFIEQLSGQKDHIIEFDNIHYTLIEWLNELRKRQLFSILKGS</sequence>
<evidence type="ECO:0000256" key="6">
    <source>
        <dbReference type="SAM" id="MobiDB-lite"/>
    </source>
</evidence>
<dbReference type="PANTHER" id="PTHR23319">
    <property type="entry name" value="GRAM DOMAIN CONTAINING 1B, ISOFORM E"/>
    <property type="match status" value="1"/>
</dbReference>
<proteinExistence type="inferred from homology"/>
<accession>A0A9W4SSD3</accession>
<keyword evidence="10" id="KW-1185">Reference proteome</keyword>
<keyword evidence="3 7" id="KW-0812">Transmembrane</keyword>
<dbReference type="AlphaFoldDB" id="A0A9W4SSD3"/>
<dbReference type="CDD" id="cd13220">
    <property type="entry name" value="PH-GRAM_GRAMDC"/>
    <property type="match status" value="1"/>
</dbReference>
<dbReference type="InterPro" id="IPR011993">
    <property type="entry name" value="PH-like_dom_sf"/>
</dbReference>
<dbReference type="InterPro" id="IPR004182">
    <property type="entry name" value="GRAM"/>
</dbReference>
<evidence type="ECO:0000256" key="3">
    <source>
        <dbReference type="ARBA" id="ARBA00022692"/>
    </source>
</evidence>
<keyword evidence="5 7" id="KW-0472">Membrane</keyword>
<evidence type="ECO:0000313" key="9">
    <source>
        <dbReference type="EMBL" id="CAI2179135.1"/>
    </source>
</evidence>
<feature type="domain" description="VASt" evidence="8">
    <location>
        <begin position="407"/>
        <end position="572"/>
    </location>
</feature>
<dbReference type="Gene3D" id="2.30.29.30">
    <property type="entry name" value="Pleckstrin-homology domain (PH domain)/Phosphotyrosine-binding domain (PTB)"/>
    <property type="match status" value="1"/>
</dbReference>
<name>A0A9W4SSD3_9GLOM</name>